<evidence type="ECO:0000259" key="6">
    <source>
        <dbReference type="Pfam" id="PF12253"/>
    </source>
</evidence>
<dbReference type="GO" id="GO:0006281">
    <property type="term" value="P:DNA repair"/>
    <property type="evidence" value="ECO:0007669"/>
    <property type="project" value="UniProtKB-KW"/>
</dbReference>
<feature type="compositionally biased region" description="Acidic residues" evidence="5">
    <location>
        <begin position="122"/>
        <end position="139"/>
    </location>
</feature>
<evidence type="ECO:0000313" key="7">
    <source>
        <dbReference type="EMBL" id="VDN13821.1"/>
    </source>
</evidence>
<dbReference type="PANTHER" id="PTHR15272:SF0">
    <property type="entry name" value="CHROMATIN ASSEMBLY FACTOR 1 SUBUNIT A"/>
    <property type="match status" value="1"/>
</dbReference>
<dbReference type="Pfam" id="PF12253">
    <property type="entry name" value="CAF1A_dimeriz"/>
    <property type="match status" value="1"/>
</dbReference>
<dbReference type="GO" id="GO:0006334">
    <property type="term" value="P:nucleosome assembly"/>
    <property type="evidence" value="ECO:0007669"/>
    <property type="project" value="TreeGrafter"/>
</dbReference>
<reference evidence="7 8" key="1">
    <citation type="submission" date="2018-11" db="EMBL/GenBank/DDBJ databases">
        <authorList>
            <consortium name="Pathogen Informatics"/>
        </authorList>
    </citation>
    <scope>NUCLEOTIDE SEQUENCE [LARGE SCALE GENOMIC DNA]</scope>
</reference>
<keyword evidence="3" id="KW-0234">DNA repair</keyword>
<gene>
    <name evidence="7" type="ORF">DILT_LOCUS9652</name>
</gene>
<dbReference type="GO" id="GO:0005634">
    <property type="term" value="C:nucleus"/>
    <property type="evidence" value="ECO:0007669"/>
    <property type="project" value="UniProtKB-SubCell"/>
</dbReference>
<keyword evidence="8" id="KW-1185">Reference proteome</keyword>
<feature type="region of interest" description="Disordered" evidence="5">
    <location>
        <begin position="77"/>
        <end position="146"/>
    </location>
</feature>
<dbReference type="OrthoDB" id="79480at2759"/>
<protein>
    <recommendedName>
        <fullName evidence="6">Chromatin assembly factor 1 subunit A dimerization domain-containing protein</fullName>
    </recommendedName>
</protein>
<sequence>MPDVLFLGEGSNIPASVTLCRGHGNPGDGGTVWTKTKLFQFVENYRPAYYGTWRRRSVVISGRRPFVKDRLQLDYEVDSDDEWEEEEPGESITQSEEEEDEDVGDEDDDEDAKFLVPHGYLSDDEGIDADGGGAEEEADGGNNEPLEMKKLRQRLSLAEYETAHKRGLQKLRSLLFGPYWSRDPLDLVEPGNEGPEDNKENLALGGDGAAIPAAGAIPSTSADGHRLMQSVLSAHRVSIPYLIQLIHKNTLSKAKLQFEFRVFWHQHTTGTAPSCMHYQEYKKRAESESQLTTTTPDDVANQRTLRRASHLMSLESLALSKRVVLSKIGEIATFEEGR</sequence>
<evidence type="ECO:0000256" key="1">
    <source>
        <dbReference type="ARBA" id="ARBA00004123"/>
    </source>
</evidence>
<dbReference type="InterPro" id="IPR022043">
    <property type="entry name" value="CAF1A_DD"/>
</dbReference>
<evidence type="ECO:0000256" key="3">
    <source>
        <dbReference type="ARBA" id="ARBA00023204"/>
    </source>
</evidence>
<keyword evidence="2" id="KW-0227">DNA damage</keyword>
<dbReference type="GO" id="GO:0033186">
    <property type="term" value="C:CAF-1 complex"/>
    <property type="evidence" value="ECO:0007669"/>
    <property type="project" value="TreeGrafter"/>
</dbReference>
<dbReference type="EMBL" id="UYRU01057449">
    <property type="protein sequence ID" value="VDN13821.1"/>
    <property type="molecule type" value="Genomic_DNA"/>
</dbReference>
<dbReference type="AlphaFoldDB" id="A0A3P7M6T0"/>
<evidence type="ECO:0000256" key="2">
    <source>
        <dbReference type="ARBA" id="ARBA00022763"/>
    </source>
</evidence>
<keyword evidence="4" id="KW-0539">Nucleus</keyword>
<evidence type="ECO:0000313" key="8">
    <source>
        <dbReference type="Proteomes" id="UP000281553"/>
    </source>
</evidence>
<feature type="domain" description="Chromatin assembly factor 1 subunit A dimerization" evidence="6">
    <location>
        <begin position="37"/>
        <end position="108"/>
    </location>
</feature>
<evidence type="ECO:0000256" key="4">
    <source>
        <dbReference type="ARBA" id="ARBA00023242"/>
    </source>
</evidence>
<evidence type="ECO:0000256" key="5">
    <source>
        <dbReference type="SAM" id="MobiDB-lite"/>
    </source>
</evidence>
<proteinExistence type="predicted"/>
<accession>A0A3P7M6T0</accession>
<dbReference type="PANTHER" id="PTHR15272">
    <property type="entry name" value="CHROMATIN ASSEMBLY FACTOR 1 SUBUNIT A CAF-1 SUBUNIT A"/>
    <property type="match status" value="1"/>
</dbReference>
<name>A0A3P7M6T0_DIBLA</name>
<dbReference type="Proteomes" id="UP000281553">
    <property type="component" value="Unassembled WGS sequence"/>
</dbReference>
<comment type="subcellular location">
    <subcellularLocation>
        <location evidence="1">Nucleus</location>
    </subcellularLocation>
</comment>
<organism evidence="7 8">
    <name type="scientific">Dibothriocephalus latus</name>
    <name type="common">Fish tapeworm</name>
    <name type="synonym">Diphyllobothrium latum</name>
    <dbReference type="NCBI Taxonomy" id="60516"/>
    <lineage>
        <taxon>Eukaryota</taxon>
        <taxon>Metazoa</taxon>
        <taxon>Spiralia</taxon>
        <taxon>Lophotrochozoa</taxon>
        <taxon>Platyhelminthes</taxon>
        <taxon>Cestoda</taxon>
        <taxon>Eucestoda</taxon>
        <taxon>Diphyllobothriidea</taxon>
        <taxon>Diphyllobothriidae</taxon>
        <taxon>Dibothriocephalus</taxon>
    </lineage>
</organism>
<feature type="compositionally biased region" description="Acidic residues" evidence="5">
    <location>
        <begin position="77"/>
        <end position="111"/>
    </location>
</feature>